<dbReference type="InterPro" id="IPR015424">
    <property type="entry name" value="PyrdxlP-dep_Trfase"/>
</dbReference>
<dbReference type="GO" id="GO:0008453">
    <property type="term" value="F:alanine-glyoxylate transaminase activity"/>
    <property type="evidence" value="ECO:0007669"/>
    <property type="project" value="UniProtKB-EC"/>
</dbReference>
<evidence type="ECO:0000256" key="3">
    <source>
        <dbReference type="ARBA" id="ARBA00013049"/>
    </source>
</evidence>
<comment type="cofactor">
    <cofactor evidence="1 8">
        <name>pyridoxal 5'-phosphate</name>
        <dbReference type="ChEBI" id="CHEBI:597326"/>
    </cofactor>
</comment>
<feature type="domain" description="Aminotransferase class V" evidence="10">
    <location>
        <begin position="206"/>
        <end position="520"/>
    </location>
</feature>
<dbReference type="SUPFAM" id="SSF53383">
    <property type="entry name" value="PLP-dependent transferases"/>
    <property type="match status" value="1"/>
</dbReference>
<evidence type="ECO:0000256" key="1">
    <source>
        <dbReference type="ARBA" id="ARBA00001933"/>
    </source>
</evidence>
<sequence>MFAPEKISTVQKQAHRNCLTNTGQCCELRQAKRLLDTPVARTTSTTHISILLTHHRDASIRTQLPGGNRRIFASTNLTCNPKTGNLATPRRLLLSFNSRVGVKYPSSVILAPSRASAFSRLNLFSKHFDPKPFLELNTPFSTERSAHLEDEDGNVIKKKKRDSDIKKQVKEAEQSTSTTMSSQPQHPALLIPGPIEFDDAVLQSMGHFSESHVGMPFVNVFGDTLTQLRKLFQTSDPASQPFVISGSGTLGWDQVAANLAEPGDEVLVLHTGYFADSFADCFETYGAKATQLKAPIGDRPQLDEVEKALKEKKYKIITVTHVDTSTGVLSEIKALSELVHRVSPETLVVVDGVCSVGSEEIRFDDWKLDVVLTASQKGVGCPAGLSILMVSGRAIETFKARKTRPTSYFGSWKNWLPIMQNYEAKKPSYFATPSPQLVRALNTSLTQILSRPLEDRFADHRAASQRVKKAVADIGLKQLATKPENQANGMTAIYLPEGITPPDVLPSLVKKGVIFAGGLHKEIATKYIRFGHMGVSVTDPDRKDVESAIESLKESLTEVGYKA</sequence>
<dbReference type="Gene3D" id="3.90.1150.10">
    <property type="entry name" value="Aspartate Aminotransferase, domain 1"/>
    <property type="match status" value="1"/>
</dbReference>
<evidence type="ECO:0000256" key="5">
    <source>
        <dbReference type="ARBA" id="ARBA00022679"/>
    </source>
</evidence>
<evidence type="ECO:0000313" key="12">
    <source>
        <dbReference type="Proteomes" id="UP000799324"/>
    </source>
</evidence>
<accession>A0A6A6SWI7</accession>
<dbReference type="InterPro" id="IPR015422">
    <property type="entry name" value="PyrdxlP-dep_Trfase_small"/>
</dbReference>
<evidence type="ECO:0000256" key="2">
    <source>
        <dbReference type="ARBA" id="ARBA00009236"/>
    </source>
</evidence>
<dbReference type="AlphaFoldDB" id="A0A6A6SWI7"/>
<name>A0A6A6SWI7_9PLEO</name>
<keyword evidence="4" id="KW-0032">Aminotransferase</keyword>
<dbReference type="InterPro" id="IPR000192">
    <property type="entry name" value="Aminotrans_V_dom"/>
</dbReference>
<evidence type="ECO:0000256" key="6">
    <source>
        <dbReference type="ARBA" id="ARBA00022898"/>
    </source>
</evidence>
<dbReference type="Pfam" id="PF00266">
    <property type="entry name" value="Aminotran_5"/>
    <property type="match status" value="1"/>
</dbReference>
<dbReference type="InterPro" id="IPR020578">
    <property type="entry name" value="Aminotrans_V_PyrdxlP_BS"/>
</dbReference>
<comment type="similarity">
    <text evidence="2 7">Belongs to the class-V pyridoxal-phosphate-dependent aminotransferase family.</text>
</comment>
<protein>
    <recommendedName>
        <fullName evidence="3">alanine--glyoxylate transaminase</fullName>
        <ecNumber evidence="3">2.6.1.44</ecNumber>
    </recommendedName>
</protein>
<organism evidence="11 12">
    <name type="scientific">Lophiostoma macrostomum CBS 122681</name>
    <dbReference type="NCBI Taxonomy" id="1314788"/>
    <lineage>
        <taxon>Eukaryota</taxon>
        <taxon>Fungi</taxon>
        <taxon>Dikarya</taxon>
        <taxon>Ascomycota</taxon>
        <taxon>Pezizomycotina</taxon>
        <taxon>Dothideomycetes</taxon>
        <taxon>Pleosporomycetidae</taxon>
        <taxon>Pleosporales</taxon>
        <taxon>Lophiostomataceae</taxon>
        <taxon>Lophiostoma</taxon>
    </lineage>
</organism>
<dbReference type="GO" id="GO:0019265">
    <property type="term" value="P:glycine biosynthetic process, by transamination of glyoxylate"/>
    <property type="evidence" value="ECO:0007669"/>
    <property type="project" value="TreeGrafter"/>
</dbReference>
<evidence type="ECO:0000313" key="11">
    <source>
        <dbReference type="EMBL" id="KAF2651351.1"/>
    </source>
</evidence>
<gene>
    <name evidence="11" type="ORF">K491DRAFT_761125</name>
</gene>
<dbReference type="FunFam" id="3.90.1150.10:FF:000049">
    <property type="entry name" value="Alanine-glyoxylate aminotransferase 1"/>
    <property type="match status" value="1"/>
</dbReference>
<dbReference type="PANTHER" id="PTHR21152">
    <property type="entry name" value="AMINOTRANSFERASE CLASS V"/>
    <property type="match status" value="1"/>
</dbReference>
<keyword evidence="5 11" id="KW-0808">Transferase</keyword>
<dbReference type="PANTHER" id="PTHR21152:SF24">
    <property type="entry name" value="ALANINE--GLYOXYLATE AMINOTRANSFERASE 1"/>
    <property type="match status" value="1"/>
</dbReference>
<feature type="region of interest" description="Disordered" evidence="9">
    <location>
        <begin position="144"/>
        <end position="186"/>
    </location>
</feature>
<dbReference type="EC" id="2.6.1.44" evidence="3"/>
<feature type="compositionally biased region" description="Basic and acidic residues" evidence="9">
    <location>
        <begin position="161"/>
        <end position="173"/>
    </location>
</feature>
<dbReference type="Proteomes" id="UP000799324">
    <property type="component" value="Unassembled WGS sequence"/>
</dbReference>
<dbReference type="GO" id="GO:0004760">
    <property type="term" value="F:L-serine-pyruvate transaminase activity"/>
    <property type="evidence" value="ECO:0007669"/>
    <property type="project" value="TreeGrafter"/>
</dbReference>
<dbReference type="EMBL" id="MU004428">
    <property type="protein sequence ID" value="KAF2651351.1"/>
    <property type="molecule type" value="Genomic_DNA"/>
</dbReference>
<keyword evidence="12" id="KW-1185">Reference proteome</keyword>
<feature type="compositionally biased region" description="Low complexity" evidence="9">
    <location>
        <begin position="174"/>
        <end position="185"/>
    </location>
</feature>
<dbReference type="InterPro" id="IPR015421">
    <property type="entry name" value="PyrdxlP-dep_Trfase_major"/>
</dbReference>
<evidence type="ECO:0000256" key="9">
    <source>
        <dbReference type="SAM" id="MobiDB-lite"/>
    </source>
</evidence>
<dbReference type="GO" id="GO:0005777">
    <property type="term" value="C:peroxisome"/>
    <property type="evidence" value="ECO:0007669"/>
    <property type="project" value="TreeGrafter"/>
</dbReference>
<dbReference type="Gene3D" id="3.40.640.10">
    <property type="entry name" value="Type I PLP-dependent aspartate aminotransferase-like (Major domain)"/>
    <property type="match status" value="1"/>
</dbReference>
<reference evidence="11" key="1">
    <citation type="journal article" date="2020" name="Stud. Mycol.">
        <title>101 Dothideomycetes genomes: a test case for predicting lifestyles and emergence of pathogens.</title>
        <authorList>
            <person name="Haridas S."/>
            <person name="Albert R."/>
            <person name="Binder M."/>
            <person name="Bloem J."/>
            <person name="Labutti K."/>
            <person name="Salamov A."/>
            <person name="Andreopoulos B."/>
            <person name="Baker S."/>
            <person name="Barry K."/>
            <person name="Bills G."/>
            <person name="Bluhm B."/>
            <person name="Cannon C."/>
            <person name="Castanera R."/>
            <person name="Culley D."/>
            <person name="Daum C."/>
            <person name="Ezra D."/>
            <person name="Gonzalez J."/>
            <person name="Henrissat B."/>
            <person name="Kuo A."/>
            <person name="Liang C."/>
            <person name="Lipzen A."/>
            <person name="Lutzoni F."/>
            <person name="Magnuson J."/>
            <person name="Mondo S."/>
            <person name="Nolan M."/>
            <person name="Ohm R."/>
            <person name="Pangilinan J."/>
            <person name="Park H.-J."/>
            <person name="Ramirez L."/>
            <person name="Alfaro M."/>
            <person name="Sun H."/>
            <person name="Tritt A."/>
            <person name="Yoshinaga Y."/>
            <person name="Zwiers L.-H."/>
            <person name="Turgeon B."/>
            <person name="Goodwin S."/>
            <person name="Spatafora J."/>
            <person name="Crous P."/>
            <person name="Grigoriev I."/>
        </authorList>
    </citation>
    <scope>NUCLEOTIDE SEQUENCE</scope>
    <source>
        <strain evidence="11">CBS 122681</strain>
    </source>
</reference>
<evidence type="ECO:0000259" key="10">
    <source>
        <dbReference type="Pfam" id="PF00266"/>
    </source>
</evidence>
<dbReference type="OrthoDB" id="7403325at2759"/>
<evidence type="ECO:0000256" key="7">
    <source>
        <dbReference type="RuleBase" id="RU004075"/>
    </source>
</evidence>
<dbReference type="FunFam" id="3.40.640.10:FF:000027">
    <property type="entry name" value="Serine--pyruvate aminotransferase, mitochondrial"/>
    <property type="match status" value="1"/>
</dbReference>
<dbReference type="PROSITE" id="PS00595">
    <property type="entry name" value="AA_TRANSFER_CLASS_5"/>
    <property type="match status" value="1"/>
</dbReference>
<keyword evidence="6" id="KW-0663">Pyridoxal phosphate</keyword>
<evidence type="ECO:0000256" key="8">
    <source>
        <dbReference type="RuleBase" id="RU004504"/>
    </source>
</evidence>
<proteinExistence type="inferred from homology"/>
<evidence type="ECO:0000256" key="4">
    <source>
        <dbReference type="ARBA" id="ARBA00022576"/>
    </source>
</evidence>